<evidence type="ECO:0000313" key="1">
    <source>
        <dbReference type="EMBL" id="QDV87984.1"/>
    </source>
</evidence>
<organism evidence="1 2">
    <name type="scientific">Stieleria magnilauensis</name>
    <dbReference type="NCBI Taxonomy" id="2527963"/>
    <lineage>
        <taxon>Bacteria</taxon>
        <taxon>Pseudomonadati</taxon>
        <taxon>Planctomycetota</taxon>
        <taxon>Planctomycetia</taxon>
        <taxon>Pirellulales</taxon>
        <taxon>Pirellulaceae</taxon>
        <taxon>Stieleria</taxon>
    </lineage>
</organism>
<dbReference type="Proteomes" id="UP000318081">
    <property type="component" value="Chromosome"/>
</dbReference>
<sequence>MCATATENRLIATSVIYLEVESLICQSVLISKPMESGYSDHGA</sequence>
<name>A0ABX5Y7C6_9BACT</name>
<gene>
    <name evidence="1" type="ORF">TBK1r_70160</name>
</gene>
<accession>A0ABX5Y7C6</accession>
<proteinExistence type="predicted"/>
<dbReference type="EMBL" id="CP036432">
    <property type="protein sequence ID" value="QDV87984.1"/>
    <property type="molecule type" value="Genomic_DNA"/>
</dbReference>
<evidence type="ECO:0000313" key="2">
    <source>
        <dbReference type="Proteomes" id="UP000318081"/>
    </source>
</evidence>
<protein>
    <submittedName>
        <fullName evidence="1">Uncharacterized protein</fullName>
    </submittedName>
</protein>
<keyword evidence="2" id="KW-1185">Reference proteome</keyword>
<reference evidence="1 2" key="1">
    <citation type="submission" date="2019-02" db="EMBL/GenBank/DDBJ databases">
        <title>Deep-cultivation of Planctomycetes and their phenomic and genomic characterization uncovers novel biology.</title>
        <authorList>
            <person name="Wiegand S."/>
            <person name="Jogler M."/>
            <person name="Boedeker C."/>
            <person name="Pinto D."/>
            <person name="Vollmers J."/>
            <person name="Rivas-Marin E."/>
            <person name="Kohn T."/>
            <person name="Peeters S.H."/>
            <person name="Heuer A."/>
            <person name="Rast P."/>
            <person name="Oberbeckmann S."/>
            <person name="Bunk B."/>
            <person name="Jeske O."/>
            <person name="Meyerdierks A."/>
            <person name="Storesund J.E."/>
            <person name="Kallscheuer N."/>
            <person name="Luecker S."/>
            <person name="Lage O.M."/>
            <person name="Pohl T."/>
            <person name="Merkel B.J."/>
            <person name="Hornburger P."/>
            <person name="Mueller R.-W."/>
            <person name="Bruemmer F."/>
            <person name="Labrenz M."/>
            <person name="Spormann A.M."/>
            <person name="Op den Camp H."/>
            <person name="Overmann J."/>
            <person name="Amann R."/>
            <person name="Jetten M.S.M."/>
            <person name="Mascher T."/>
            <person name="Medema M.H."/>
            <person name="Devos D.P."/>
            <person name="Kaster A.-K."/>
            <person name="Ovreas L."/>
            <person name="Rohde M."/>
            <person name="Galperin M.Y."/>
            <person name="Jogler C."/>
        </authorList>
    </citation>
    <scope>NUCLEOTIDE SEQUENCE [LARGE SCALE GENOMIC DNA]</scope>
    <source>
        <strain evidence="1 2">TBK1r</strain>
    </source>
</reference>